<dbReference type="RefSeq" id="WP_037380818.1">
    <property type="nucleotide sequence ID" value="NZ_CP025084.1"/>
</dbReference>
<name>A0A2I5T9Q7_SERS3</name>
<keyword evidence="3" id="KW-0804">Transcription</keyword>
<evidence type="ECO:0000256" key="1">
    <source>
        <dbReference type="ARBA" id="ARBA00023015"/>
    </source>
</evidence>
<keyword evidence="2" id="KW-0238">DNA-binding</keyword>
<dbReference type="GO" id="GO:0003700">
    <property type="term" value="F:DNA-binding transcription factor activity"/>
    <property type="evidence" value="ECO:0007669"/>
    <property type="project" value="InterPro"/>
</dbReference>
<dbReference type="PANTHER" id="PTHR42756">
    <property type="entry name" value="TRANSCRIPTIONAL REGULATOR, MARR"/>
    <property type="match status" value="1"/>
</dbReference>
<evidence type="ECO:0000313" key="7">
    <source>
        <dbReference type="Proteomes" id="UP000017700"/>
    </source>
</evidence>
<keyword evidence="1" id="KW-0805">Transcription regulation</keyword>
<dbReference type="EMBL" id="CP025085">
    <property type="protein sequence ID" value="AUH01276.1"/>
    <property type="molecule type" value="Genomic_DNA"/>
</dbReference>
<evidence type="ECO:0000313" key="6">
    <source>
        <dbReference type="EMBL" id="AUH05597.1"/>
    </source>
</evidence>
<dbReference type="KEGG" id="sera:Ser39006_016535"/>
<dbReference type="InterPro" id="IPR036390">
    <property type="entry name" value="WH_DNA-bd_sf"/>
</dbReference>
<reference evidence="6" key="2">
    <citation type="submission" date="2013-09" db="EMBL/GenBank/DDBJ databases">
        <authorList>
            <person name="Wang G."/>
            <person name="Yang Y."/>
            <person name="Su Y."/>
        </authorList>
    </citation>
    <scope>NUCLEOTIDE SEQUENCE</scope>
    <source>
        <strain evidence="6">ATCC 39006</strain>
    </source>
</reference>
<dbReference type="Pfam" id="PF01047">
    <property type="entry name" value="MarR"/>
    <property type="match status" value="1"/>
</dbReference>
<evidence type="ECO:0000256" key="2">
    <source>
        <dbReference type="ARBA" id="ARBA00023125"/>
    </source>
</evidence>
<dbReference type="AlphaFoldDB" id="A0A2I5T9Q7"/>
<gene>
    <name evidence="5" type="ORF">CWC46_16535</name>
    <name evidence="6" type="ORF">Ser39006_016535</name>
</gene>
<reference evidence="6" key="4">
    <citation type="submission" date="2017-11" db="EMBL/GenBank/DDBJ databases">
        <title>Complete genome sequence of Serratia sp. ATCC 39006.</title>
        <authorList>
            <person name="Hampton H.G."/>
            <person name="Jackson S.A."/>
            <person name="Jauregui R."/>
            <person name="Poulter G.T.M."/>
            <person name="Salmond G.P.C."/>
            <person name="Fineran P.C."/>
        </authorList>
    </citation>
    <scope>NUCLEOTIDE SEQUENCE</scope>
    <source>
        <strain evidence="6">ATCC 39006</strain>
    </source>
</reference>
<dbReference type="EMBL" id="CP025084">
    <property type="protein sequence ID" value="AUH05597.1"/>
    <property type="molecule type" value="Genomic_DNA"/>
</dbReference>
<evidence type="ECO:0000256" key="3">
    <source>
        <dbReference type="ARBA" id="ARBA00023163"/>
    </source>
</evidence>
<dbReference type="PROSITE" id="PS50995">
    <property type="entry name" value="HTH_MARR_2"/>
    <property type="match status" value="1"/>
</dbReference>
<dbReference type="Proteomes" id="UP000233778">
    <property type="component" value="Chromosome"/>
</dbReference>
<protein>
    <submittedName>
        <fullName evidence="6">MarR family transcriptional regulator</fullName>
    </submittedName>
</protein>
<dbReference type="Proteomes" id="UP000017700">
    <property type="component" value="Chromosome"/>
</dbReference>
<sequence length="164" mass="18775">MTNRADIAFAQWQRERPDVDPFPMQLIGRLYEASLRIERDYINPLFTRFDLRPGEFDVLATLRRSGAPFALSPTQLYEALMLSSGGMTNRIDRLEDALLVSRQRNPQDRRGTLVELTEKGLQLVDELLELHVDNERHVLSMLNGEEQQQLDNLLAKLVAGLTQA</sequence>
<evidence type="ECO:0000313" key="8">
    <source>
        <dbReference type="Proteomes" id="UP000233778"/>
    </source>
</evidence>
<feature type="domain" description="HTH marR-type" evidence="4">
    <location>
        <begin position="23"/>
        <end position="159"/>
    </location>
</feature>
<reference evidence="5 8" key="3">
    <citation type="submission" date="2017-11" db="EMBL/GenBank/DDBJ databases">
        <title>Complete genome sequence of Serratia sp. ATCC 39006 LacA.</title>
        <authorList>
            <person name="Hampton H.G."/>
            <person name="Jackson S.A."/>
            <person name="Jauregui R."/>
            <person name="Poulter G.T.M."/>
            <person name="Salmond G.P.C."/>
            <person name="Fineran P.C."/>
        </authorList>
    </citation>
    <scope>NUCLEOTIDE SEQUENCE [LARGE SCALE GENOMIC DNA]</scope>
    <source>
        <strain evidence="5 8">ATCC 39006</strain>
    </source>
</reference>
<dbReference type="PANTHER" id="PTHR42756:SF1">
    <property type="entry name" value="TRANSCRIPTIONAL REPRESSOR OF EMRAB OPERON"/>
    <property type="match status" value="1"/>
</dbReference>
<dbReference type="InterPro" id="IPR000835">
    <property type="entry name" value="HTH_MarR-typ"/>
</dbReference>
<dbReference type="STRING" id="104623.Ser39006_02178"/>
<dbReference type="Gene3D" id="1.10.10.10">
    <property type="entry name" value="Winged helix-like DNA-binding domain superfamily/Winged helix DNA-binding domain"/>
    <property type="match status" value="1"/>
</dbReference>
<reference evidence="6 7" key="1">
    <citation type="journal article" date="2013" name="Genome Announc.">
        <title>Draft genome sequence of Serratia sp. strain ATCC 39006, a model bacterium for analysis of the biosynthesis and regulation of prodigiosin, a carbapenem, and gas vesicles.</title>
        <authorList>
            <person name="Fineran P.C."/>
            <person name="Iglesias Cans M.C."/>
            <person name="Ramsay J.P."/>
            <person name="Wilf N.M."/>
            <person name="Cossyleon D."/>
            <person name="McNeil M.B."/>
            <person name="Williamson N.R."/>
            <person name="Monson R.E."/>
            <person name="Becher S.A."/>
            <person name="Stanton J.A."/>
            <person name="Brugger K."/>
            <person name="Brown S.D."/>
            <person name="Salmond G.P."/>
        </authorList>
    </citation>
    <scope>NUCLEOTIDE SEQUENCE [LARGE SCALE GENOMIC DNA]</scope>
    <source>
        <strain evidence="6">ATCC 39006</strain>
        <strain evidence="7">ATCC 39006 / SC 11482</strain>
    </source>
</reference>
<dbReference type="GO" id="GO:0003677">
    <property type="term" value="F:DNA binding"/>
    <property type="evidence" value="ECO:0007669"/>
    <property type="project" value="UniProtKB-KW"/>
</dbReference>
<dbReference type="SMART" id="SM00347">
    <property type="entry name" value="HTH_MARR"/>
    <property type="match status" value="1"/>
</dbReference>
<proteinExistence type="predicted"/>
<dbReference type="PRINTS" id="PR00598">
    <property type="entry name" value="HTHMARR"/>
</dbReference>
<evidence type="ECO:0000313" key="5">
    <source>
        <dbReference type="EMBL" id="AUH01276.1"/>
    </source>
</evidence>
<accession>A0A2I5T9Q7</accession>
<organism evidence="6 7">
    <name type="scientific">Serratia sp. (strain ATCC 39006)</name>
    <name type="common">Prodigiosinella confusarubida</name>
    <dbReference type="NCBI Taxonomy" id="104623"/>
    <lineage>
        <taxon>Bacteria</taxon>
        <taxon>Pseudomonadati</taxon>
        <taxon>Pseudomonadota</taxon>
        <taxon>Gammaproteobacteria</taxon>
        <taxon>Enterobacterales</taxon>
        <taxon>Pectobacteriaceae</taxon>
        <taxon>Prodigiosinella</taxon>
    </lineage>
</organism>
<dbReference type="SUPFAM" id="SSF46785">
    <property type="entry name" value="Winged helix' DNA-binding domain"/>
    <property type="match status" value="1"/>
</dbReference>
<evidence type="ECO:0000259" key="4">
    <source>
        <dbReference type="PROSITE" id="PS50995"/>
    </source>
</evidence>
<dbReference type="OrthoDB" id="32523at2"/>
<dbReference type="KEGG" id="serq:CWC46_16535"/>
<keyword evidence="7" id="KW-1185">Reference proteome</keyword>
<dbReference type="InterPro" id="IPR036388">
    <property type="entry name" value="WH-like_DNA-bd_sf"/>
</dbReference>